<proteinExistence type="inferred from homology"/>
<accession>A0A1S3JF38</accession>
<dbReference type="SMART" id="SM00607">
    <property type="entry name" value="FTP"/>
    <property type="match status" value="2"/>
</dbReference>
<dbReference type="GO" id="GO:0046872">
    <property type="term" value="F:metal ion binding"/>
    <property type="evidence" value="ECO:0007669"/>
    <property type="project" value="UniProtKB-KW"/>
</dbReference>
<protein>
    <submittedName>
        <fullName evidence="10">Fucolectin-6-like</fullName>
    </submittedName>
</protein>
<evidence type="ECO:0000313" key="9">
    <source>
        <dbReference type="Proteomes" id="UP000085678"/>
    </source>
</evidence>
<dbReference type="InterPro" id="IPR008979">
    <property type="entry name" value="Galactose-bd-like_sf"/>
</dbReference>
<dbReference type="AlphaFoldDB" id="A0A1S3JF38"/>
<dbReference type="GO" id="GO:0010185">
    <property type="term" value="P:regulation of cellular defense response"/>
    <property type="evidence" value="ECO:0007669"/>
    <property type="project" value="UniProtKB-ARBA"/>
</dbReference>
<reference evidence="10" key="1">
    <citation type="submission" date="2025-08" db="UniProtKB">
        <authorList>
            <consortium name="RefSeq"/>
        </authorList>
    </citation>
    <scope>IDENTIFICATION</scope>
    <source>
        <tissue evidence="10">Gonads</tissue>
    </source>
</reference>
<dbReference type="PANTHER" id="PTHR45713">
    <property type="entry name" value="FTP DOMAIN-CONTAINING PROTEIN"/>
    <property type="match status" value="1"/>
</dbReference>
<dbReference type="Pfam" id="PF22633">
    <property type="entry name" value="F5_F8_type_C_2"/>
    <property type="match status" value="1"/>
</dbReference>
<sequence length="337" mass="37015">MHYIHQGQCCNAGDGYFGWVCNTTNGCFCKQGQTCQKTLSPNCPGHCVDNPWGIGCVDEKHNLAFRKPTSQSSTEGGNSYPPSLAVDGNNSTDACATTNQENNSWWQVDLGGLYVIRSVAVIRPNNCQTISMYIGNDTTQQGNIQLMATCSFEQTVDPPVLARYVKFSKPGLASLQLCEVIIRGYTYPYNTAFGKTASQSSFIRHNNVNWTAKYAIDGNTNANFGARGCSHTQNENNPWWKVDLNATYSIYSVTLVNRDGINGRHLKNIEINAVLPNNTFNHCASRVEHLPHGGTVELPCNSAPVVGQFVRISLTHNSPAPLTLCEVMVKGYKYQGK</sequence>
<dbReference type="KEGG" id="lak:106172545"/>
<evidence type="ECO:0000256" key="3">
    <source>
        <dbReference type="ARBA" id="ARBA00011233"/>
    </source>
</evidence>
<comment type="similarity">
    <text evidence="2">Belongs to the fucolectin family.</text>
</comment>
<dbReference type="RefSeq" id="XP_013408761.1">
    <property type="nucleotide sequence ID" value="XM_013553307.1"/>
</dbReference>
<dbReference type="Gene3D" id="2.60.120.260">
    <property type="entry name" value="Galactose-binding domain-like"/>
    <property type="match status" value="2"/>
</dbReference>
<dbReference type="InParanoid" id="A0A1S3JF38"/>
<dbReference type="GO" id="GO:0001868">
    <property type="term" value="P:regulation of complement activation, lectin pathway"/>
    <property type="evidence" value="ECO:0007669"/>
    <property type="project" value="UniProtKB-ARBA"/>
</dbReference>
<evidence type="ECO:0000313" key="10">
    <source>
        <dbReference type="RefSeq" id="XP_013408761.1"/>
    </source>
</evidence>
<dbReference type="OrthoDB" id="6102375at2759"/>
<dbReference type="GO" id="GO:0042806">
    <property type="term" value="F:fucose binding"/>
    <property type="evidence" value="ECO:0007669"/>
    <property type="project" value="UniProtKB-ARBA"/>
</dbReference>
<comment type="function">
    <text evidence="1">Acts as a defensive agent. Recognizes blood group fucosylated oligosaccharides including A, B, H and Lewis B-type antigens. Does not recognize Lewis A antigen and has low affinity for monovalent haptens.</text>
</comment>
<evidence type="ECO:0000259" key="8">
    <source>
        <dbReference type="SMART" id="SM00607"/>
    </source>
</evidence>
<evidence type="ECO:0000256" key="4">
    <source>
        <dbReference type="ARBA" id="ARBA00022723"/>
    </source>
</evidence>
<dbReference type="Pfam" id="PF00754">
    <property type="entry name" value="F5_F8_type_C"/>
    <property type="match status" value="1"/>
</dbReference>
<keyword evidence="6" id="KW-0106">Calcium</keyword>
<dbReference type="InterPro" id="IPR051941">
    <property type="entry name" value="BG_Antigen-Binding_Lectin"/>
</dbReference>
<dbReference type="SUPFAM" id="SSF49785">
    <property type="entry name" value="Galactose-binding domain-like"/>
    <property type="match status" value="2"/>
</dbReference>
<evidence type="ECO:0000256" key="2">
    <source>
        <dbReference type="ARBA" id="ARBA00010147"/>
    </source>
</evidence>
<gene>
    <name evidence="10" type="primary">LOC106172545</name>
</gene>
<organism evidence="9 10">
    <name type="scientific">Lingula anatina</name>
    <name type="common">Brachiopod</name>
    <name type="synonym">Lingula unguis</name>
    <dbReference type="NCBI Taxonomy" id="7574"/>
    <lineage>
        <taxon>Eukaryota</taxon>
        <taxon>Metazoa</taxon>
        <taxon>Spiralia</taxon>
        <taxon>Lophotrochozoa</taxon>
        <taxon>Brachiopoda</taxon>
        <taxon>Linguliformea</taxon>
        <taxon>Lingulata</taxon>
        <taxon>Lingulida</taxon>
        <taxon>Linguloidea</taxon>
        <taxon>Lingulidae</taxon>
        <taxon>Lingula</taxon>
    </lineage>
</organism>
<evidence type="ECO:0000256" key="6">
    <source>
        <dbReference type="ARBA" id="ARBA00022837"/>
    </source>
</evidence>
<keyword evidence="4" id="KW-0479">Metal-binding</keyword>
<keyword evidence="5" id="KW-0430">Lectin</keyword>
<dbReference type="InterPro" id="IPR000421">
    <property type="entry name" value="FA58C"/>
</dbReference>
<feature type="domain" description="Fucolectin tachylectin-4 pentraxin-1" evidence="8">
    <location>
        <begin position="60"/>
        <end position="188"/>
    </location>
</feature>
<keyword evidence="9" id="KW-1185">Reference proteome</keyword>
<evidence type="ECO:0000256" key="7">
    <source>
        <dbReference type="ARBA" id="ARBA00023157"/>
    </source>
</evidence>
<dbReference type="Proteomes" id="UP000085678">
    <property type="component" value="Unplaced"/>
</dbReference>
<dbReference type="GeneID" id="106172545"/>
<dbReference type="InterPro" id="IPR006585">
    <property type="entry name" value="FTP1"/>
</dbReference>
<keyword evidence="7" id="KW-1015">Disulfide bond</keyword>
<evidence type="ECO:0000256" key="1">
    <source>
        <dbReference type="ARBA" id="ARBA00002219"/>
    </source>
</evidence>
<dbReference type="PANTHER" id="PTHR45713:SF6">
    <property type="entry name" value="F5_8 TYPE C DOMAIN-CONTAINING PROTEIN"/>
    <property type="match status" value="1"/>
</dbReference>
<feature type="domain" description="Fucolectin tachylectin-4 pentraxin-1" evidence="8">
    <location>
        <begin position="189"/>
        <end position="331"/>
    </location>
</feature>
<comment type="subunit">
    <text evidence="3">Homotrimer.</text>
</comment>
<name>A0A1S3JF38_LINAN</name>
<evidence type="ECO:0000256" key="5">
    <source>
        <dbReference type="ARBA" id="ARBA00022734"/>
    </source>
</evidence>